<dbReference type="GO" id="GO:0006654">
    <property type="term" value="P:phosphatidic acid biosynthetic process"/>
    <property type="evidence" value="ECO:0007669"/>
    <property type="project" value="TreeGrafter"/>
</dbReference>
<dbReference type="AlphaFoldDB" id="A0A6J4VDH0"/>
<dbReference type="PANTHER" id="PTHR10434">
    <property type="entry name" value="1-ACYL-SN-GLYCEROL-3-PHOSPHATE ACYLTRANSFERASE"/>
    <property type="match status" value="1"/>
</dbReference>
<protein>
    <submittedName>
        <fullName evidence="6">1-acyl-sn-glycerol-3-phosphate acyltransferase</fullName>
        <ecNumber evidence="6">2.3.1.51</ecNumber>
    </submittedName>
</protein>
<accession>A0A6J4VDH0</accession>
<keyword evidence="2 6" id="KW-0808">Transferase</keyword>
<dbReference type="PANTHER" id="PTHR10434:SF11">
    <property type="entry name" value="1-ACYL-SN-GLYCEROL-3-PHOSPHATE ACYLTRANSFERASE"/>
    <property type="match status" value="1"/>
</dbReference>
<evidence type="ECO:0000313" key="6">
    <source>
        <dbReference type="EMBL" id="CAA9575993.1"/>
    </source>
</evidence>
<organism evidence="6">
    <name type="scientific">uncultured Thermomicrobiales bacterium</name>
    <dbReference type="NCBI Taxonomy" id="1645740"/>
    <lineage>
        <taxon>Bacteria</taxon>
        <taxon>Pseudomonadati</taxon>
        <taxon>Thermomicrobiota</taxon>
        <taxon>Thermomicrobia</taxon>
        <taxon>Thermomicrobiales</taxon>
        <taxon>environmental samples</taxon>
    </lineage>
</organism>
<sequence length="315" mass="34211">MTTTGGAAGVTGPRSATGPPPRYHLVGGRVAVSSLSLWARTVVGGAVWFEAVPPFLRLLGRLEMRRTLGTAQRHWARGVARALDLRLDLAGLDQIDPGEAYIVAPLHEGFVDAIALLHLPLPLRFVARDELFGWRRLGPALRDTGQILIWPEEGARSYRALLRLAPPILAGGESLVLFPQGSILGIEIDFLRGPFALARTLGHPILPIALTGGGRVWEYPYTTRLRYGQRMSLRVLPPISAAACRATPSGELRATVQRQLKAVALSGDLTPPRRFIPARDGYWDGYAYRIDPAFPDLAAEIASHGGELSTSKSRK</sequence>
<dbReference type="Pfam" id="PF01553">
    <property type="entry name" value="Acyltransferase"/>
    <property type="match status" value="1"/>
</dbReference>
<proteinExistence type="predicted"/>
<feature type="domain" description="Phospholipid/glycerol acyltransferase" evidence="5">
    <location>
        <begin position="101"/>
        <end position="213"/>
    </location>
</feature>
<dbReference type="SUPFAM" id="SSF69593">
    <property type="entry name" value="Glycerol-3-phosphate (1)-acyltransferase"/>
    <property type="match status" value="1"/>
</dbReference>
<keyword evidence="3 6" id="KW-0012">Acyltransferase</keyword>
<dbReference type="CDD" id="cd07989">
    <property type="entry name" value="LPLAT_AGPAT-like"/>
    <property type="match status" value="1"/>
</dbReference>
<dbReference type="InterPro" id="IPR002123">
    <property type="entry name" value="Plipid/glycerol_acylTrfase"/>
</dbReference>
<name>A0A6J4VDH0_9BACT</name>
<dbReference type="GO" id="GO:0003841">
    <property type="term" value="F:1-acylglycerol-3-phosphate O-acyltransferase activity"/>
    <property type="evidence" value="ECO:0007669"/>
    <property type="project" value="UniProtKB-EC"/>
</dbReference>
<comment type="pathway">
    <text evidence="1">Lipid metabolism.</text>
</comment>
<reference evidence="6" key="1">
    <citation type="submission" date="2020-02" db="EMBL/GenBank/DDBJ databases">
        <authorList>
            <person name="Meier V. D."/>
        </authorList>
    </citation>
    <scope>NUCLEOTIDE SEQUENCE</scope>
    <source>
        <strain evidence="6">AVDCRST_MAG18</strain>
    </source>
</reference>
<dbReference type="SMART" id="SM00563">
    <property type="entry name" value="PlsC"/>
    <property type="match status" value="1"/>
</dbReference>
<feature type="region of interest" description="Disordered" evidence="4">
    <location>
        <begin position="1"/>
        <end position="21"/>
    </location>
</feature>
<dbReference type="EC" id="2.3.1.51" evidence="6"/>
<gene>
    <name evidence="6" type="ORF">AVDCRST_MAG18-2552</name>
</gene>
<dbReference type="EMBL" id="CADCWN010000196">
    <property type="protein sequence ID" value="CAA9575993.1"/>
    <property type="molecule type" value="Genomic_DNA"/>
</dbReference>
<evidence type="ECO:0000259" key="5">
    <source>
        <dbReference type="SMART" id="SM00563"/>
    </source>
</evidence>
<evidence type="ECO:0000256" key="4">
    <source>
        <dbReference type="SAM" id="MobiDB-lite"/>
    </source>
</evidence>
<evidence type="ECO:0000256" key="2">
    <source>
        <dbReference type="ARBA" id="ARBA00022679"/>
    </source>
</evidence>
<evidence type="ECO:0000256" key="3">
    <source>
        <dbReference type="ARBA" id="ARBA00023315"/>
    </source>
</evidence>
<evidence type="ECO:0000256" key="1">
    <source>
        <dbReference type="ARBA" id="ARBA00005189"/>
    </source>
</evidence>